<comment type="function">
    <text evidence="1">Nitronate monooxygenase that uses molecular oxygen to catalyze the oxidative denitrification of alkyl nitronates. Acts on propionate 3-nitronate (P3N), the presumed physiological substrate. Probably functions in the detoxification of P3N, a metabolic poison produced by plants and fungi as a defense mechanism.</text>
</comment>
<dbReference type="SUPFAM" id="SSF51412">
    <property type="entry name" value="Inosine monophosphate dehydrogenase (IMPDH)"/>
    <property type="match status" value="1"/>
</dbReference>
<dbReference type="EMBL" id="AGEJ01000018">
    <property type="protein sequence ID" value="EMD16581.1"/>
    <property type="molecule type" value="Genomic_DNA"/>
</dbReference>
<keyword evidence="7" id="KW-1185">Reference proteome</keyword>
<dbReference type="Gene3D" id="3.20.20.70">
    <property type="entry name" value="Aldolase class I"/>
    <property type="match status" value="1"/>
</dbReference>
<dbReference type="PANTHER" id="PTHR32332:SF18">
    <property type="entry name" value="2-NITROPROPANE DIOXYGENASE"/>
    <property type="match status" value="1"/>
</dbReference>
<dbReference type="PATRIC" id="fig|999415.3.peg.1153"/>
<proteinExistence type="predicted"/>
<dbReference type="CDD" id="cd04730">
    <property type="entry name" value="NPD_like"/>
    <property type="match status" value="1"/>
</dbReference>
<gene>
    <name evidence="6" type="ORF">HMPREF9943_01135</name>
</gene>
<organism evidence="6 7">
    <name type="scientific">Eggerthia catenaformis OT 569 = DSM 20559</name>
    <dbReference type="NCBI Taxonomy" id="999415"/>
    <lineage>
        <taxon>Bacteria</taxon>
        <taxon>Bacillati</taxon>
        <taxon>Bacillota</taxon>
        <taxon>Erysipelotrichia</taxon>
        <taxon>Erysipelotrichales</taxon>
        <taxon>Coprobacillaceae</taxon>
        <taxon>Eggerthia</taxon>
    </lineage>
</organism>
<dbReference type="eggNOG" id="COG2070">
    <property type="taxonomic scope" value="Bacteria"/>
</dbReference>
<keyword evidence="5" id="KW-0560">Oxidoreductase</keyword>
<name>M2Q2W0_9FIRM</name>
<sequence length="349" mass="38131">MKIGPYELKIPLIQGGMGVGVSLGNLAGHVAFNHCMGVISSAQIGFKEKDFYTNTKKANLRAIDQEIKKAKQIASGNGIIAMNIMTALSDYKDHVVQSVKSGADAIISGAGLPLKLPEYVNKETLIAPIVSSGKAAGLILKSWDRHYHRIADFIVIESSLAGGHLGFKKTDLINQTCQSLEEILKDVKEIIIEFALKYHKSIPIFVAGGIFDSKDIRHFMMLNADGVQIGTRFIGTHECDASPIYKNAFIQAKKEDITLVTSPVGMPGRAMRNVFILKTEKGKIPIHRCFRCISSCDVIHAPYCITEALIRAVNGDLDNGLIFTGSNGYRIDKIISVKELINELKGAFI</sequence>
<dbReference type="InterPro" id="IPR004136">
    <property type="entry name" value="NMO"/>
</dbReference>
<dbReference type="BioCyc" id="ECAT999415-HMP:GTTI-1163-MONOMER"/>
<accession>M2Q2W0</accession>
<keyword evidence="4" id="KW-0288">FMN</keyword>
<reference evidence="6 7" key="1">
    <citation type="submission" date="2013-02" db="EMBL/GenBank/DDBJ databases">
        <title>The Genome Sequence of Lactobacillus catenaformis F0143.</title>
        <authorList>
            <consortium name="The Broad Institute Genome Sequencing Platform"/>
            <person name="Earl A."/>
            <person name="Ward D."/>
            <person name="Feldgarden M."/>
            <person name="Gevers D."/>
            <person name="Izard J."/>
            <person name="Blanton J.M."/>
            <person name="Mathney J."/>
            <person name="Dewhirst F.E."/>
            <person name="Young S.K."/>
            <person name="Zeng Q."/>
            <person name="Gargeya S."/>
            <person name="Fitzgerald M."/>
            <person name="Haas B."/>
            <person name="Abouelleil A."/>
            <person name="Alvarado L."/>
            <person name="Arachchi H.M."/>
            <person name="Berlin A."/>
            <person name="Chapman S.B."/>
            <person name="Gearin G."/>
            <person name="Goldberg J."/>
            <person name="Griggs A."/>
            <person name="Gujja S."/>
            <person name="Hansen M."/>
            <person name="Heiman D."/>
            <person name="Howarth C."/>
            <person name="Larimer J."/>
            <person name="Lui A."/>
            <person name="MacDonald P.J.P."/>
            <person name="McCowen C."/>
            <person name="Montmayeur A."/>
            <person name="Murphy C."/>
            <person name="Neiman D."/>
            <person name="Pearson M."/>
            <person name="Priest M."/>
            <person name="Roberts A."/>
            <person name="Saif S."/>
            <person name="Shea T."/>
            <person name="Sisk P."/>
            <person name="Stolte C."/>
            <person name="Sykes S."/>
            <person name="Wortman J."/>
            <person name="Nusbaum C."/>
            <person name="Birren B."/>
        </authorList>
    </citation>
    <scope>NUCLEOTIDE SEQUENCE [LARGE SCALE GENOMIC DNA]</scope>
    <source>
        <strain evidence="6 7">OT 569</strain>
    </source>
</reference>
<evidence type="ECO:0000313" key="6">
    <source>
        <dbReference type="EMBL" id="EMD16581.1"/>
    </source>
</evidence>
<dbReference type="OrthoDB" id="9778912at2"/>
<dbReference type="InterPro" id="IPR013785">
    <property type="entry name" value="Aldolase_TIM"/>
</dbReference>
<evidence type="ECO:0000256" key="3">
    <source>
        <dbReference type="ARBA" id="ARBA00022630"/>
    </source>
</evidence>
<dbReference type="STRING" id="999415.HMPREF9943_01135"/>
<comment type="caution">
    <text evidence="6">The sequence shown here is derived from an EMBL/GenBank/DDBJ whole genome shotgun (WGS) entry which is preliminary data.</text>
</comment>
<dbReference type="PANTHER" id="PTHR32332">
    <property type="entry name" value="2-NITROPROPANE DIOXYGENASE"/>
    <property type="match status" value="1"/>
</dbReference>
<evidence type="ECO:0000256" key="2">
    <source>
        <dbReference type="ARBA" id="ARBA00013457"/>
    </source>
</evidence>
<dbReference type="RefSeq" id="WP_004802981.1">
    <property type="nucleotide sequence ID" value="NZ_AUGJ01000002.1"/>
</dbReference>
<evidence type="ECO:0000256" key="5">
    <source>
        <dbReference type="ARBA" id="ARBA00023002"/>
    </source>
</evidence>
<keyword evidence="3" id="KW-0285">Flavoprotein</keyword>
<dbReference type="Proteomes" id="UP000011758">
    <property type="component" value="Unassembled WGS sequence"/>
</dbReference>
<evidence type="ECO:0000256" key="1">
    <source>
        <dbReference type="ARBA" id="ARBA00003535"/>
    </source>
</evidence>
<dbReference type="Pfam" id="PF03060">
    <property type="entry name" value="NMO"/>
    <property type="match status" value="1"/>
</dbReference>
<evidence type="ECO:0000256" key="4">
    <source>
        <dbReference type="ARBA" id="ARBA00022643"/>
    </source>
</evidence>
<dbReference type="AlphaFoldDB" id="M2Q2W0"/>
<evidence type="ECO:0000313" key="7">
    <source>
        <dbReference type="Proteomes" id="UP000011758"/>
    </source>
</evidence>
<protein>
    <recommendedName>
        <fullName evidence="2">Probable nitronate monooxygenase</fullName>
    </recommendedName>
</protein>
<dbReference type="GO" id="GO:0018580">
    <property type="term" value="F:nitronate monooxygenase activity"/>
    <property type="evidence" value="ECO:0007669"/>
    <property type="project" value="InterPro"/>
</dbReference>